<dbReference type="EMBL" id="JBIAMX010000029">
    <property type="protein sequence ID" value="MFF0546943.1"/>
    <property type="molecule type" value="Genomic_DNA"/>
</dbReference>
<feature type="region of interest" description="Disordered" evidence="1">
    <location>
        <begin position="72"/>
        <end position="109"/>
    </location>
</feature>
<sequence>MTDAPAAPNPLTADAAPAAAPAPQDPPAVPTPAALATPAPGAPAAPEDAASMTPEDMQSVIERLRKENAGWRTKVRDLEPRAKAHDEAIEAQKTEVERATDRAAAAEQALAERERELNVLRAAAKHGIPEEDHDLLGSGTPEELDARAARIAAMRQTSAPTPPPPSDRPVEGLRPGASPTPPAPADTSYPAAWAPRGKQS</sequence>
<evidence type="ECO:0000313" key="3">
    <source>
        <dbReference type="Proteomes" id="UP001601444"/>
    </source>
</evidence>
<feature type="compositionally biased region" description="Low complexity" evidence="1">
    <location>
        <begin position="1"/>
        <end position="22"/>
    </location>
</feature>
<accession>A0ABW6PXT0</accession>
<comment type="caution">
    <text evidence="2">The sequence shown here is derived from an EMBL/GenBank/DDBJ whole genome shotgun (WGS) entry which is preliminary data.</text>
</comment>
<evidence type="ECO:0008006" key="4">
    <source>
        <dbReference type="Google" id="ProtNLM"/>
    </source>
</evidence>
<feature type="region of interest" description="Disordered" evidence="1">
    <location>
        <begin position="1"/>
        <end position="58"/>
    </location>
</feature>
<proteinExistence type="predicted"/>
<evidence type="ECO:0000256" key="1">
    <source>
        <dbReference type="SAM" id="MobiDB-lite"/>
    </source>
</evidence>
<name>A0ABW6PXT0_9NOCA</name>
<keyword evidence="3" id="KW-1185">Reference proteome</keyword>
<reference evidence="2 3" key="1">
    <citation type="submission" date="2024-10" db="EMBL/GenBank/DDBJ databases">
        <title>The Natural Products Discovery Center: Release of the First 8490 Sequenced Strains for Exploring Actinobacteria Biosynthetic Diversity.</title>
        <authorList>
            <person name="Kalkreuter E."/>
            <person name="Kautsar S.A."/>
            <person name="Yang D."/>
            <person name="Bader C.D."/>
            <person name="Teijaro C.N."/>
            <person name="Fluegel L."/>
            <person name="Davis C.M."/>
            <person name="Simpson J.R."/>
            <person name="Lauterbach L."/>
            <person name="Steele A.D."/>
            <person name="Gui C."/>
            <person name="Meng S."/>
            <person name="Li G."/>
            <person name="Viehrig K."/>
            <person name="Ye F."/>
            <person name="Su P."/>
            <person name="Kiefer A.F."/>
            <person name="Nichols A."/>
            <person name="Cepeda A.J."/>
            <person name="Yan W."/>
            <person name="Fan B."/>
            <person name="Jiang Y."/>
            <person name="Adhikari A."/>
            <person name="Zheng C.-J."/>
            <person name="Schuster L."/>
            <person name="Cowan T.M."/>
            <person name="Smanski M.J."/>
            <person name="Chevrette M.G."/>
            <person name="De Carvalho L.P.S."/>
            <person name="Shen B."/>
        </authorList>
    </citation>
    <scope>NUCLEOTIDE SEQUENCE [LARGE SCALE GENOMIC DNA]</scope>
    <source>
        <strain evidence="2 3">NPDC004045</strain>
    </source>
</reference>
<organism evidence="2 3">
    <name type="scientific">Nocardia thailandica</name>
    <dbReference type="NCBI Taxonomy" id="257275"/>
    <lineage>
        <taxon>Bacteria</taxon>
        <taxon>Bacillati</taxon>
        <taxon>Actinomycetota</taxon>
        <taxon>Actinomycetes</taxon>
        <taxon>Mycobacteriales</taxon>
        <taxon>Nocardiaceae</taxon>
        <taxon>Nocardia</taxon>
    </lineage>
</organism>
<gene>
    <name evidence="2" type="ORF">ACFYTF_29315</name>
</gene>
<feature type="compositionally biased region" description="Basic and acidic residues" evidence="1">
    <location>
        <begin position="72"/>
        <end position="101"/>
    </location>
</feature>
<dbReference type="RefSeq" id="WP_387703126.1">
    <property type="nucleotide sequence ID" value="NZ_JBIAMX010000029.1"/>
</dbReference>
<feature type="compositionally biased region" description="Low complexity" evidence="1">
    <location>
        <begin position="31"/>
        <end position="50"/>
    </location>
</feature>
<protein>
    <recommendedName>
        <fullName evidence="4">DUF4355 domain-containing protein</fullName>
    </recommendedName>
</protein>
<evidence type="ECO:0000313" key="2">
    <source>
        <dbReference type="EMBL" id="MFF0546943.1"/>
    </source>
</evidence>
<dbReference type="Proteomes" id="UP001601444">
    <property type="component" value="Unassembled WGS sequence"/>
</dbReference>
<feature type="region of interest" description="Disordered" evidence="1">
    <location>
        <begin position="127"/>
        <end position="200"/>
    </location>
</feature>